<name>A0A132MXU4_9ACTN</name>
<keyword evidence="2" id="KW-1185">Reference proteome</keyword>
<reference evidence="2" key="1">
    <citation type="submission" date="2015-04" db="EMBL/GenBank/DDBJ databases">
        <title>Physiological reanalysis, assessment of diazotrophy, and genome sequences of multiple isolates of Streptomyces thermoautotrophicus.</title>
        <authorList>
            <person name="MacKellar D.C."/>
            <person name="Lieber L."/>
            <person name="Norman J."/>
            <person name="Bolger A."/>
            <person name="Tobin C."/>
            <person name="Murray J.W."/>
            <person name="Chang R."/>
            <person name="Ford T."/>
            <person name="Nguyen P.Q."/>
            <person name="Woodward J."/>
            <person name="Permingeat H."/>
            <person name="Joshi N.S."/>
            <person name="Silver P.A."/>
            <person name="Usadel B."/>
            <person name="Rutherford A.W."/>
            <person name="Friesen M."/>
            <person name="Prell J."/>
        </authorList>
    </citation>
    <scope>NUCLEOTIDE SEQUENCE [LARGE SCALE GENOMIC DNA]</scope>
    <source>
        <strain evidence="2">H1</strain>
    </source>
</reference>
<protein>
    <submittedName>
        <fullName evidence="1">Uncharacterized protein</fullName>
    </submittedName>
</protein>
<accession>A0A132MXU4</accession>
<sequence length="38" mass="3815">MSTGQVNGNPCGPCSLPLTPSEIAFLYQGKVPDAPAGP</sequence>
<comment type="caution">
    <text evidence="1">The sequence shown here is derived from an EMBL/GenBank/DDBJ whole genome shotgun (WGS) entry which is preliminary data.</text>
</comment>
<dbReference type="AlphaFoldDB" id="A0A132MXU4"/>
<evidence type="ECO:0000313" key="1">
    <source>
        <dbReference type="EMBL" id="KWX02637.1"/>
    </source>
</evidence>
<proteinExistence type="predicted"/>
<evidence type="ECO:0000313" key="2">
    <source>
        <dbReference type="Proteomes" id="UP000070188"/>
    </source>
</evidence>
<dbReference type="PATRIC" id="fig|1469144.10.peg.3950"/>
<organism evidence="1 2">
    <name type="scientific">Carbonactinospora thermoautotrophica</name>
    <dbReference type="NCBI Taxonomy" id="1469144"/>
    <lineage>
        <taxon>Bacteria</taxon>
        <taxon>Bacillati</taxon>
        <taxon>Actinomycetota</taxon>
        <taxon>Actinomycetes</taxon>
        <taxon>Kitasatosporales</taxon>
        <taxon>Carbonactinosporaceae</taxon>
        <taxon>Carbonactinospora</taxon>
    </lineage>
</organism>
<dbReference type="Proteomes" id="UP000070188">
    <property type="component" value="Unassembled WGS sequence"/>
</dbReference>
<gene>
    <name evidence="1" type="ORF">LI90_3680</name>
</gene>
<dbReference type="EMBL" id="LAXD01000001">
    <property type="protein sequence ID" value="KWX02637.1"/>
    <property type="molecule type" value="Genomic_DNA"/>
</dbReference>